<evidence type="ECO:0000259" key="1">
    <source>
        <dbReference type="PROSITE" id="PS51186"/>
    </source>
</evidence>
<evidence type="ECO:0000313" key="2">
    <source>
        <dbReference type="EMBL" id="MBF4802801.1"/>
    </source>
</evidence>
<dbReference type="InterPro" id="IPR016181">
    <property type="entry name" value="Acyl_CoA_acyltransferase"/>
</dbReference>
<dbReference type="InterPro" id="IPR000182">
    <property type="entry name" value="GNAT_dom"/>
</dbReference>
<dbReference type="Gene3D" id="3.40.630.30">
    <property type="match status" value="1"/>
</dbReference>
<reference evidence="2" key="1">
    <citation type="submission" date="2020-04" db="EMBL/GenBank/DDBJ databases">
        <title>Deep metagenomics examines the oral microbiome during advanced dental caries in children, revealing novel taxa and co-occurrences with host molecules.</title>
        <authorList>
            <person name="Baker J.L."/>
            <person name="Morton J.T."/>
            <person name="Dinis M."/>
            <person name="Alvarez R."/>
            <person name="Tran N.C."/>
            <person name="Knight R."/>
            <person name="Edlund A."/>
        </authorList>
    </citation>
    <scope>NUCLEOTIDE SEQUENCE</scope>
    <source>
        <strain evidence="2">JCVI_3_bin.11</strain>
    </source>
</reference>
<sequence length="182" mass="20807">MITTKRLFLIPWHASDANELYELAKDPEIGPLCGWEPHKTLEDSKQVLANVLSDKTCYAVKDMRTGHLIGSMSLDFEEIPDPKDSSKQLYQAEIGYWIGRPYWGQGLASEGTQALTTYAFEEHGVDQVIIRYLERNKRSASVAQKCGFTEVEIFTDFNKYTGKEEQFGISMLTKADWERVQK</sequence>
<evidence type="ECO:0000313" key="3">
    <source>
        <dbReference type="Proteomes" id="UP000787322"/>
    </source>
</evidence>
<dbReference type="PROSITE" id="PS51186">
    <property type="entry name" value="GNAT"/>
    <property type="match status" value="1"/>
</dbReference>
<feature type="domain" description="N-acetyltransferase" evidence="1">
    <location>
        <begin position="7"/>
        <end position="176"/>
    </location>
</feature>
<organism evidence="2 3">
    <name type="scientific">Lancefieldella parvula</name>
    <dbReference type="NCBI Taxonomy" id="1382"/>
    <lineage>
        <taxon>Bacteria</taxon>
        <taxon>Bacillati</taxon>
        <taxon>Actinomycetota</taxon>
        <taxon>Coriobacteriia</taxon>
        <taxon>Coriobacteriales</taxon>
        <taxon>Atopobiaceae</taxon>
        <taxon>Lancefieldella</taxon>
    </lineage>
</organism>
<dbReference type="Proteomes" id="UP000787322">
    <property type="component" value="Unassembled WGS sequence"/>
</dbReference>
<dbReference type="Pfam" id="PF13302">
    <property type="entry name" value="Acetyltransf_3"/>
    <property type="match status" value="1"/>
</dbReference>
<gene>
    <name evidence="2" type="ORF">HXK24_03125</name>
</gene>
<proteinExistence type="predicted"/>
<protein>
    <submittedName>
        <fullName evidence="2">GNAT family N-acetyltransferase</fullName>
    </submittedName>
</protein>
<dbReference type="PANTHER" id="PTHR43792">
    <property type="entry name" value="GNAT FAMILY, PUTATIVE (AFU_ORTHOLOGUE AFUA_3G00765)-RELATED-RELATED"/>
    <property type="match status" value="1"/>
</dbReference>
<dbReference type="GO" id="GO:0016747">
    <property type="term" value="F:acyltransferase activity, transferring groups other than amino-acyl groups"/>
    <property type="evidence" value="ECO:0007669"/>
    <property type="project" value="InterPro"/>
</dbReference>
<dbReference type="AlphaFoldDB" id="A0A9D5X3C4"/>
<dbReference type="EMBL" id="JABZGU010000052">
    <property type="protein sequence ID" value="MBF4802801.1"/>
    <property type="molecule type" value="Genomic_DNA"/>
</dbReference>
<dbReference type="SUPFAM" id="SSF55729">
    <property type="entry name" value="Acyl-CoA N-acyltransferases (Nat)"/>
    <property type="match status" value="1"/>
</dbReference>
<accession>A0A9D5X3C4</accession>
<dbReference type="InterPro" id="IPR051531">
    <property type="entry name" value="N-acetyltransferase"/>
</dbReference>
<name>A0A9D5X3C4_9ACTN</name>
<comment type="caution">
    <text evidence="2">The sequence shown here is derived from an EMBL/GenBank/DDBJ whole genome shotgun (WGS) entry which is preliminary data.</text>
</comment>